<sequence>MMKKKQEEVLAQVETDDEAQFSYDEGELIILEIKTEKIDVEPPARVFNITDNCIRDGTINFKHCMIDLMKKLNFRYLRNLSMFPVLQRYF</sequence>
<dbReference type="Proteomes" id="UP000276133">
    <property type="component" value="Unassembled WGS sequence"/>
</dbReference>
<dbReference type="EMBL" id="REGN01001231">
    <property type="protein sequence ID" value="RNA36130.1"/>
    <property type="molecule type" value="Genomic_DNA"/>
</dbReference>
<evidence type="ECO:0000313" key="1">
    <source>
        <dbReference type="EMBL" id="RNA36130.1"/>
    </source>
</evidence>
<organism evidence="1 2">
    <name type="scientific">Brachionus plicatilis</name>
    <name type="common">Marine rotifer</name>
    <name type="synonym">Brachionus muelleri</name>
    <dbReference type="NCBI Taxonomy" id="10195"/>
    <lineage>
        <taxon>Eukaryota</taxon>
        <taxon>Metazoa</taxon>
        <taxon>Spiralia</taxon>
        <taxon>Gnathifera</taxon>
        <taxon>Rotifera</taxon>
        <taxon>Eurotatoria</taxon>
        <taxon>Monogononta</taxon>
        <taxon>Pseudotrocha</taxon>
        <taxon>Ploima</taxon>
        <taxon>Brachionidae</taxon>
        <taxon>Brachionus</taxon>
    </lineage>
</organism>
<reference evidence="1 2" key="1">
    <citation type="journal article" date="2018" name="Sci. Rep.">
        <title>Genomic signatures of local adaptation to the degree of environmental predictability in rotifers.</title>
        <authorList>
            <person name="Franch-Gras L."/>
            <person name="Hahn C."/>
            <person name="Garcia-Roger E.M."/>
            <person name="Carmona M.J."/>
            <person name="Serra M."/>
            <person name="Gomez A."/>
        </authorList>
    </citation>
    <scope>NUCLEOTIDE SEQUENCE [LARGE SCALE GENOMIC DNA]</scope>
    <source>
        <strain evidence="1">HYR1</strain>
    </source>
</reference>
<protein>
    <submittedName>
        <fullName evidence="1">Uncharacterized protein</fullName>
    </submittedName>
</protein>
<evidence type="ECO:0000313" key="2">
    <source>
        <dbReference type="Proteomes" id="UP000276133"/>
    </source>
</evidence>
<name>A0A3M7SKH0_BRAPC</name>
<proteinExistence type="predicted"/>
<keyword evidence="2" id="KW-1185">Reference proteome</keyword>
<gene>
    <name evidence="1" type="ORF">BpHYR1_001364</name>
</gene>
<accession>A0A3M7SKH0</accession>
<dbReference type="AlphaFoldDB" id="A0A3M7SKH0"/>
<comment type="caution">
    <text evidence="1">The sequence shown here is derived from an EMBL/GenBank/DDBJ whole genome shotgun (WGS) entry which is preliminary data.</text>
</comment>